<dbReference type="SFLD" id="SFLDG01124">
    <property type="entry name" value="C0.1:_RNA_Pol_CTD_Phosphatase"/>
    <property type="match status" value="1"/>
</dbReference>
<keyword evidence="4" id="KW-0378">Hydrolase</keyword>
<evidence type="ECO:0000256" key="2">
    <source>
        <dbReference type="ARBA" id="ARBA00013081"/>
    </source>
</evidence>
<dbReference type="GO" id="GO:0046872">
    <property type="term" value="F:metal ion binding"/>
    <property type="evidence" value="ECO:0007669"/>
    <property type="project" value="UniProtKB-KW"/>
</dbReference>
<dbReference type="PANTHER" id="PTHR12210">
    <property type="entry name" value="DULLARD PROTEIN PHOSPHATASE"/>
    <property type="match status" value="1"/>
</dbReference>
<dbReference type="InterPro" id="IPR036412">
    <property type="entry name" value="HAD-like_sf"/>
</dbReference>
<evidence type="ECO:0000256" key="5">
    <source>
        <dbReference type="ARBA" id="ARBA00022842"/>
    </source>
</evidence>
<dbReference type="Proteomes" id="UP000582659">
    <property type="component" value="Unassembled WGS sequence"/>
</dbReference>
<dbReference type="OrthoDB" id="277011at2759"/>
<dbReference type="eggNOG" id="KOG1605">
    <property type="taxonomic scope" value="Eukaryota"/>
</dbReference>
<comment type="catalytic activity">
    <reaction evidence="8">
        <text>O-phospho-L-threonyl-[protein] + H2O = L-threonyl-[protein] + phosphate</text>
        <dbReference type="Rhea" id="RHEA:47004"/>
        <dbReference type="Rhea" id="RHEA-COMP:11060"/>
        <dbReference type="Rhea" id="RHEA-COMP:11605"/>
        <dbReference type="ChEBI" id="CHEBI:15377"/>
        <dbReference type="ChEBI" id="CHEBI:30013"/>
        <dbReference type="ChEBI" id="CHEBI:43474"/>
        <dbReference type="ChEBI" id="CHEBI:61977"/>
        <dbReference type="EC" id="3.1.3.16"/>
    </reaction>
</comment>
<evidence type="ECO:0000313" key="12">
    <source>
        <dbReference type="EMBL" id="CAD5209930.1"/>
    </source>
</evidence>
<reference evidence="15" key="1">
    <citation type="submission" date="2016-11" db="UniProtKB">
        <authorList>
            <consortium name="WormBaseParasite"/>
        </authorList>
    </citation>
    <scope>IDENTIFICATION</scope>
</reference>
<feature type="active site" description="Proton donor" evidence="9">
    <location>
        <position position="124"/>
    </location>
</feature>
<comment type="catalytic activity">
    <reaction evidence="7">
        <text>O-phospho-L-seryl-[protein] + H2O = L-seryl-[protein] + phosphate</text>
        <dbReference type="Rhea" id="RHEA:20629"/>
        <dbReference type="Rhea" id="RHEA-COMP:9863"/>
        <dbReference type="Rhea" id="RHEA-COMP:11604"/>
        <dbReference type="ChEBI" id="CHEBI:15377"/>
        <dbReference type="ChEBI" id="CHEBI:29999"/>
        <dbReference type="ChEBI" id="CHEBI:43474"/>
        <dbReference type="ChEBI" id="CHEBI:83421"/>
        <dbReference type="EC" id="3.1.3.16"/>
    </reaction>
</comment>
<evidence type="ECO:0000256" key="9">
    <source>
        <dbReference type="PIRSR" id="PIRSR640078-1"/>
    </source>
</evidence>
<evidence type="ECO:0000256" key="8">
    <source>
        <dbReference type="ARBA" id="ARBA00048336"/>
    </source>
</evidence>
<dbReference type="InterPro" id="IPR011948">
    <property type="entry name" value="Dullard_phosphatase"/>
</dbReference>
<dbReference type="EMBL" id="CAJFDI010000001">
    <property type="protein sequence ID" value="CAD5209930.1"/>
    <property type="molecule type" value="Genomic_DNA"/>
</dbReference>
<feature type="active site" description="4-aspartylphosphate intermediate" evidence="9">
    <location>
        <position position="122"/>
    </location>
</feature>
<name>A0A1I7RY75_BURXY</name>
<evidence type="ECO:0000256" key="3">
    <source>
        <dbReference type="ARBA" id="ARBA00022723"/>
    </source>
</evidence>
<dbReference type="GO" id="GO:0008420">
    <property type="term" value="F:RNA polymerase II CTD heptapeptide repeat phosphatase activity"/>
    <property type="evidence" value="ECO:0007669"/>
    <property type="project" value="InterPro"/>
</dbReference>
<keyword evidence="14" id="KW-1185">Reference proteome</keyword>
<keyword evidence="5" id="KW-0460">Magnesium</keyword>
<evidence type="ECO:0000313" key="14">
    <source>
        <dbReference type="Proteomes" id="UP000659654"/>
    </source>
</evidence>
<evidence type="ECO:0000313" key="15">
    <source>
        <dbReference type="WBParaSite" id="BXY_0569200.1"/>
    </source>
</evidence>
<dbReference type="EC" id="3.1.3.16" evidence="2"/>
<feature type="site" description="Transition state stabilizer" evidence="10">
    <location>
        <position position="178"/>
    </location>
</feature>
<dbReference type="Proteomes" id="UP000659654">
    <property type="component" value="Unassembled WGS sequence"/>
</dbReference>
<evidence type="ECO:0000256" key="7">
    <source>
        <dbReference type="ARBA" id="ARBA00047761"/>
    </source>
</evidence>
<evidence type="ECO:0000256" key="6">
    <source>
        <dbReference type="ARBA" id="ARBA00022912"/>
    </source>
</evidence>
<evidence type="ECO:0000259" key="11">
    <source>
        <dbReference type="PROSITE" id="PS50969"/>
    </source>
</evidence>
<evidence type="ECO:0000313" key="13">
    <source>
        <dbReference type="Proteomes" id="UP000095284"/>
    </source>
</evidence>
<evidence type="ECO:0000256" key="1">
    <source>
        <dbReference type="ARBA" id="ARBA00001946"/>
    </source>
</evidence>
<dbReference type="NCBIfam" id="TIGR02251">
    <property type="entry name" value="HIF-SF_euk"/>
    <property type="match status" value="1"/>
</dbReference>
<organism evidence="13 15">
    <name type="scientific">Bursaphelenchus xylophilus</name>
    <name type="common">Pinewood nematode worm</name>
    <name type="synonym">Aphelenchoides xylophilus</name>
    <dbReference type="NCBI Taxonomy" id="6326"/>
    <lineage>
        <taxon>Eukaryota</taxon>
        <taxon>Metazoa</taxon>
        <taxon>Ecdysozoa</taxon>
        <taxon>Nematoda</taxon>
        <taxon>Chromadorea</taxon>
        <taxon>Rhabditida</taxon>
        <taxon>Tylenchina</taxon>
        <taxon>Tylenchomorpha</taxon>
        <taxon>Aphelenchoidea</taxon>
        <taxon>Aphelenchoididae</taxon>
        <taxon>Bursaphelenchus</taxon>
    </lineage>
</organism>
<dbReference type="FunFam" id="3.40.50.1000:FF:000192">
    <property type="entry name" value="CTD small phosphatase-like protein"/>
    <property type="match status" value="1"/>
</dbReference>
<dbReference type="EMBL" id="CAJFCV020000001">
    <property type="protein sequence ID" value="CAG9085392.1"/>
    <property type="molecule type" value="Genomic_DNA"/>
</dbReference>
<dbReference type="CDD" id="cd07521">
    <property type="entry name" value="HAD_FCP1-like"/>
    <property type="match status" value="1"/>
</dbReference>
<dbReference type="SMR" id="A0A1I7RY75"/>
<dbReference type="Pfam" id="PF03031">
    <property type="entry name" value="NIF"/>
    <property type="match status" value="1"/>
</dbReference>
<evidence type="ECO:0000256" key="10">
    <source>
        <dbReference type="PIRSR" id="PIRSR640078-3"/>
    </source>
</evidence>
<dbReference type="PROSITE" id="PS50969">
    <property type="entry name" value="FCP1"/>
    <property type="match status" value="1"/>
</dbReference>
<reference evidence="12" key="2">
    <citation type="submission" date="2020-09" db="EMBL/GenBank/DDBJ databases">
        <authorList>
            <person name="Kikuchi T."/>
        </authorList>
    </citation>
    <scope>NUCLEOTIDE SEQUENCE</scope>
    <source>
        <strain evidence="12">Ka4C1</strain>
    </source>
</reference>
<keyword evidence="3" id="KW-0479">Metal-binding</keyword>
<dbReference type="InterPro" id="IPR050365">
    <property type="entry name" value="TIM50"/>
</dbReference>
<dbReference type="SMART" id="SM00577">
    <property type="entry name" value="CPDc"/>
    <property type="match status" value="1"/>
</dbReference>
<comment type="cofactor">
    <cofactor evidence="1">
        <name>Mg(2+)</name>
        <dbReference type="ChEBI" id="CHEBI:18420"/>
    </cofactor>
</comment>
<gene>
    <name evidence="12" type="ORF">BXYJ_LOCUS1681</name>
</gene>
<feature type="site" description="Transition state stabilizer" evidence="10">
    <location>
        <position position="216"/>
    </location>
</feature>
<keyword evidence="6" id="KW-0904">Protein phosphatase</keyword>
<dbReference type="InterPro" id="IPR023214">
    <property type="entry name" value="HAD_sf"/>
</dbReference>
<dbReference type="AlphaFoldDB" id="A0A1I7RY75"/>
<dbReference type="Gene3D" id="3.40.50.1000">
    <property type="entry name" value="HAD superfamily/HAD-like"/>
    <property type="match status" value="1"/>
</dbReference>
<accession>A0A1I7RY75</accession>
<evidence type="ECO:0000256" key="4">
    <source>
        <dbReference type="ARBA" id="ARBA00022801"/>
    </source>
</evidence>
<feature type="domain" description="FCP1 homology" evidence="11">
    <location>
        <begin position="112"/>
        <end position="270"/>
    </location>
</feature>
<sequence>MPKLLIKLCCCLRPQQCKKVNSECERQPNVQNGSSGTVTTPTSIITQATKEVDTFPGPIIKKTQSLDDSTQNNNAGIVQANGQSNDNVLVASNRIQRPPVNQITLLPPLHPLESKKKCLIVDLDETLVHSSFKPVKNADFVIPVEIDNVVHQVHVLKRPHTDTFLERIGELFECVLFTASLDMYADPVANLLDRKGVFKARLFREACVFFAGNYVKDLTRLGRDLDKVIIVDNSPISYAFHPENAIAVRTWFDDPNDTELLDMIPLLEQLAHTDDIYGVLRSSFMGDNFARNYE</sequence>
<dbReference type="SUPFAM" id="SSF56784">
    <property type="entry name" value="HAD-like"/>
    <property type="match status" value="1"/>
</dbReference>
<protein>
    <recommendedName>
        <fullName evidence="2">protein-serine/threonine phosphatase</fullName>
        <ecNumber evidence="2">3.1.3.16</ecNumber>
    </recommendedName>
</protein>
<proteinExistence type="predicted"/>
<dbReference type="WBParaSite" id="BXY_0569200.1">
    <property type="protein sequence ID" value="BXY_0569200.1"/>
    <property type="gene ID" value="BXY_0569200"/>
</dbReference>
<dbReference type="InterPro" id="IPR004274">
    <property type="entry name" value="FCP1_dom"/>
</dbReference>
<dbReference type="SFLD" id="SFLDS00003">
    <property type="entry name" value="Haloacid_Dehalogenase"/>
    <property type="match status" value="1"/>
</dbReference>
<dbReference type="InterPro" id="IPR040078">
    <property type="entry name" value="RNA_Pol_CTD_Phosphatase"/>
</dbReference>
<dbReference type="Proteomes" id="UP000095284">
    <property type="component" value="Unplaced"/>
</dbReference>